<feature type="region of interest" description="Disordered" evidence="6">
    <location>
        <begin position="489"/>
        <end position="521"/>
    </location>
</feature>
<organism evidence="8 9">
    <name type="scientific">Exidia glandulosa HHB12029</name>
    <dbReference type="NCBI Taxonomy" id="1314781"/>
    <lineage>
        <taxon>Eukaryota</taxon>
        <taxon>Fungi</taxon>
        <taxon>Dikarya</taxon>
        <taxon>Basidiomycota</taxon>
        <taxon>Agaricomycotina</taxon>
        <taxon>Agaricomycetes</taxon>
        <taxon>Auriculariales</taxon>
        <taxon>Exidiaceae</taxon>
        <taxon>Exidia</taxon>
    </lineage>
</organism>
<evidence type="ECO:0000256" key="1">
    <source>
        <dbReference type="ARBA" id="ARBA00004141"/>
    </source>
</evidence>
<feature type="transmembrane region" description="Helical" evidence="7">
    <location>
        <begin position="89"/>
        <end position="111"/>
    </location>
</feature>
<dbReference type="InParanoid" id="A0A165GX54"/>
<feature type="transmembrane region" description="Helical" evidence="7">
    <location>
        <begin position="53"/>
        <end position="77"/>
    </location>
</feature>
<feature type="transmembrane region" description="Helical" evidence="7">
    <location>
        <begin position="172"/>
        <end position="193"/>
    </location>
</feature>
<evidence type="ECO:0000256" key="3">
    <source>
        <dbReference type="ARBA" id="ARBA00022692"/>
    </source>
</evidence>
<dbReference type="PANTHER" id="PTHR30618:SF0">
    <property type="entry name" value="PURINE-URACIL PERMEASE NCS1"/>
    <property type="match status" value="1"/>
</dbReference>
<evidence type="ECO:0000256" key="2">
    <source>
        <dbReference type="ARBA" id="ARBA00008974"/>
    </source>
</evidence>
<dbReference type="PANTHER" id="PTHR30618">
    <property type="entry name" value="NCS1 FAMILY PURINE/PYRIMIDINE TRANSPORTER"/>
    <property type="match status" value="1"/>
</dbReference>
<gene>
    <name evidence="8" type="ORF">EXIGLDRAFT_719667</name>
</gene>
<comment type="subcellular location">
    <subcellularLocation>
        <location evidence="1">Membrane</location>
        <topology evidence="1">Multi-pass membrane protein</topology>
    </subcellularLocation>
</comment>
<keyword evidence="4 7" id="KW-1133">Transmembrane helix</keyword>
<dbReference type="Pfam" id="PF02133">
    <property type="entry name" value="Transp_cyt_pur"/>
    <property type="match status" value="1"/>
</dbReference>
<feature type="transmembrane region" description="Helical" evidence="7">
    <location>
        <begin position="213"/>
        <end position="231"/>
    </location>
</feature>
<name>A0A165GX54_EXIGL</name>
<feature type="compositionally biased region" description="Basic and acidic residues" evidence="6">
    <location>
        <begin position="508"/>
        <end position="521"/>
    </location>
</feature>
<comment type="similarity">
    <text evidence="2">Belongs to the purine-cytosine permease (2.A.39) family.</text>
</comment>
<protein>
    <submittedName>
        <fullName evidence="8">Uracil transporter FurD</fullName>
    </submittedName>
</protein>
<dbReference type="OrthoDB" id="2018619at2759"/>
<feature type="transmembrane region" description="Helical" evidence="7">
    <location>
        <begin position="296"/>
        <end position="320"/>
    </location>
</feature>
<feature type="transmembrane region" description="Helical" evidence="7">
    <location>
        <begin position="341"/>
        <end position="363"/>
    </location>
</feature>
<dbReference type="FunCoup" id="A0A165GX54">
    <property type="interactions" value="65"/>
</dbReference>
<dbReference type="EMBL" id="KV426034">
    <property type="protein sequence ID" value="KZV91125.1"/>
    <property type="molecule type" value="Genomic_DNA"/>
</dbReference>
<evidence type="ECO:0000313" key="8">
    <source>
        <dbReference type="EMBL" id="KZV91125.1"/>
    </source>
</evidence>
<accession>A0A165GX54</accession>
<proteinExistence type="inferred from homology"/>
<dbReference type="GO" id="GO:0005886">
    <property type="term" value="C:plasma membrane"/>
    <property type="evidence" value="ECO:0007669"/>
    <property type="project" value="TreeGrafter"/>
</dbReference>
<dbReference type="InterPro" id="IPR001248">
    <property type="entry name" value="Pur-cyt_permease"/>
</dbReference>
<evidence type="ECO:0000256" key="6">
    <source>
        <dbReference type="SAM" id="MobiDB-lite"/>
    </source>
</evidence>
<dbReference type="InterPro" id="IPR045225">
    <property type="entry name" value="Uracil/uridine/allantoin_perm"/>
</dbReference>
<keyword evidence="3 7" id="KW-0812">Transmembrane</keyword>
<evidence type="ECO:0000313" key="9">
    <source>
        <dbReference type="Proteomes" id="UP000077266"/>
    </source>
</evidence>
<evidence type="ECO:0000256" key="7">
    <source>
        <dbReference type="SAM" id="Phobius"/>
    </source>
</evidence>
<keyword evidence="5 7" id="KW-0472">Membrane</keyword>
<dbReference type="Proteomes" id="UP000077266">
    <property type="component" value="Unassembled WGS sequence"/>
</dbReference>
<dbReference type="GO" id="GO:0015205">
    <property type="term" value="F:nucleobase transmembrane transporter activity"/>
    <property type="evidence" value="ECO:0007669"/>
    <property type="project" value="TreeGrafter"/>
</dbReference>
<reference evidence="8 9" key="1">
    <citation type="journal article" date="2016" name="Mol. Biol. Evol.">
        <title>Comparative Genomics of Early-Diverging Mushroom-Forming Fungi Provides Insights into the Origins of Lignocellulose Decay Capabilities.</title>
        <authorList>
            <person name="Nagy L.G."/>
            <person name="Riley R."/>
            <person name="Tritt A."/>
            <person name="Adam C."/>
            <person name="Daum C."/>
            <person name="Floudas D."/>
            <person name="Sun H."/>
            <person name="Yadav J.S."/>
            <person name="Pangilinan J."/>
            <person name="Larsson K.H."/>
            <person name="Matsuura K."/>
            <person name="Barry K."/>
            <person name="Labutti K."/>
            <person name="Kuo R."/>
            <person name="Ohm R.A."/>
            <person name="Bhattacharya S.S."/>
            <person name="Shirouzu T."/>
            <person name="Yoshinaga Y."/>
            <person name="Martin F.M."/>
            <person name="Grigoriev I.V."/>
            <person name="Hibbett D.S."/>
        </authorList>
    </citation>
    <scope>NUCLEOTIDE SEQUENCE [LARGE SCALE GENOMIC DNA]</scope>
    <source>
        <strain evidence="8 9">HHB12029</strain>
    </source>
</reference>
<feature type="transmembrane region" description="Helical" evidence="7">
    <location>
        <begin position="450"/>
        <end position="469"/>
    </location>
</feature>
<evidence type="ECO:0000256" key="4">
    <source>
        <dbReference type="ARBA" id="ARBA00022989"/>
    </source>
</evidence>
<feature type="transmembrane region" description="Helical" evidence="7">
    <location>
        <begin position="410"/>
        <end position="430"/>
    </location>
</feature>
<feature type="compositionally biased region" description="Basic and acidic residues" evidence="6">
    <location>
        <begin position="492"/>
        <end position="501"/>
    </location>
</feature>
<keyword evidence="9" id="KW-1185">Reference proteome</keyword>
<feature type="transmembrane region" description="Helical" evidence="7">
    <location>
        <begin position="251"/>
        <end position="276"/>
    </location>
</feature>
<dbReference type="Gene3D" id="1.10.4160.10">
    <property type="entry name" value="Hydantoin permease"/>
    <property type="match status" value="1"/>
</dbReference>
<evidence type="ECO:0000256" key="5">
    <source>
        <dbReference type="ARBA" id="ARBA00023136"/>
    </source>
</evidence>
<dbReference type="AlphaFoldDB" id="A0A165GX54"/>
<sequence>MGLRVKQAKSQFAEGSAPWTNVDLDPVPRHARKWGVTSFIAYWMADAFKRESLSIVALAFFIISWVIAFNGATGVIYHAPFPVLARASWGFWGSYIAIISRAILAIFWFAVQTMNGANTVRVMIGAIWPSFLRLPNHIPASQGIETNTMISFFIFWLLQTPFLYMHPNNLRWLFIAKSIIVPIAFIAILIWSFASTQGLSIFTQKATIHGSAYSWAFLLSLTSVIGNYATLSVNQADFSRYSRVSVKWQMLYVPLLPVVFTFISFIGIAASSAGAAKYGGPIQWDPMALVAMWPNRAARFFAAFAFAVAALGVNISANSLSAANDLAALFPSYINIRRGQLLCALIAWALVPWKILASAGSFLNFMSAYAIFLGPIAAIMLFDFWVVHARKYDTRSLYEPHGIYRYSNGVNWRAVIAFLVGVAPSLPGFINSINPSIDVGVGVHPYQFGWILGFVATSIVYLALEYIWVPVESMIERAVLPDEVYDAMEDHDETRDTKEPSVGDDGSGEQKKSKSWADRIL</sequence>
<feature type="transmembrane region" description="Helical" evidence="7">
    <location>
        <begin position="369"/>
        <end position="389"/>
    </location>
</feature>